<dbReference type="EMBL" id="FWXV01000001">
    <property type="protein sequence ID" value="SMC59816.1"/>
    <property type="molecule type" value="Genomic_DNA"/>
</dbReference>
<evidence type="ECO:0000313" key="3">
    <source>
        <dbReference type="EMBL" id="SMC59816.1"/>
    </source>
</evidence>
<dbReference type="Pfam" id="PF09350">
    <property type="entry name" value="DJC28_CD"/>
    <property type="match status" value="1"/>
</dbReference>
<dbReference type="OrthoDB" id="3395286at2"/>
<evidence type="ECO:0000256" key="1">
    <source>
        <dbReference type="SAM" id="MobiDB-lite"/>
    </source>
</evidence>
<sequence>MTERKPSDISFETWVDRQVRMARERGDFDDLPGTGKPLPGAGKQVEDDWWLKDYMKREGLTAETLLPTPLRLRKQIERLPETVRELRSEREVRELVVDLNAEIVEWLRAPSGPFILRVGRVDVEEVVARWRASRPKPPPAPPAEPARSWWRWPRRDRKP</sequence>
<gene>
    <name evidence="3" type="ORF">SAMN05661093_00807</name>
</gene>
<proteinExistence type="predicted"/>
<organism evidence="3 4">
    <name type="scientific">Kibdelosporangium aridum</name>
    <dbReference type="NCBI Taxonomy" id="2030"/>
    <lineage>
        <taxon>Bacteria</taxon>
        <taxon>Bacillati</taxon>
        <taxon>Actinomycetota</taxon>
        <taxon>Actinomycetes</taxon>
        <taxon>Pseudonocardiales</taxon>
        <taxon>Pseudonocardiaceae</taxon>
        <taxon>Kibdelosporangium</taxon>
    </lineage>
</organism>
<dbReference type="InterPro" id="IPR018961">
    <property type="entry name" value="DnaJ_homolog_subfam-C_membr-28"/>
</dbReference>
<dbReference type="Proteomes" id="UP000192674">
    <property type="component" value="Unassembled WGS sequence"/>
</dbReference>
<evidence type="ECO:0000313" key="4">
    <source>
        <dbReference type="Proteomes" id="UP000192674"/>
    </source>
</evidence>
<protein>
    <recommendedName>
        <fullName evidence="2">DnaJ homologue subfamily C member 28 conserved domain-containing protein</fullName>
    </recommendedName>
</protein>
<reference evidence="3 4" key="1">
    <citation type="submission" date="2017-04" db="EMBL/GenBank/DDBJ databases">
        <authorList>
            <person name="Afonso C.L."/>
            <person name="Miller P.J."/>
            <person name="Scott M.A."/>
            <person name="Spackman E."/>
            <person name="Goraichik I."/>
            <person name="Dimitrov K.M."/>
            <person name="Suarez D.L."/>
            <person name="Swayne D.E."/>
        </authorList>
    </citation>
    <scope>NUCLEOTIDE SEQUENCE [LARGE SCALE GENOMIC DNA]</scope>
    <source>
        <strain evidence="3 4">DSM 43828</strain>
    </source>
</reference>
<evidence type="ECO:0000259" key="2">
    <source>
        <dbReference type="Pfam" id="PF09350"/>
    </source>
</evidence>
<name>A0A1W2AGL1_KIBAR</name>
<dbReference type="RefSeq" id="WP_084424634.1">
    <property type="nucleotide sequence ID" value="NZ_FWXV01000001.1"/>
</dbReference>
<feature type="compositionally biased region" description="Pro residues" evidence="1">
    <location>
        <begin position="135"/>
        <end position="144"/>
    </location>
</feature>
<keyword evidence="4" id="KW-1185">Reference proteome</keyword>
<accession>A0A1W2AGL1</accession>
<feature type="domain" description="DnaJ homologue subfamily C member 28 conserved" evidence="2">
    <location>
        <begin position="14"/>
        <end position="84"/>
    </location>
</feature>
<dbReference type="AlphaFoldDB" id="A0A1W2AGL1"/>
<feature type="region of interest" description="Disordered" evidence="1">
    <location>
        <begin position="131"/>
        <end position="159"/>
    </location>
</feature>